<feature type="transmembrane region" description="Helical" evidence="1">
    <location>
        <begin position="97"/>
        <end position="115"/>
    </location>
</feature>
<organism evidence="2 3">
    <name type="scientific">Theileria orientalis</name>
    <dbReference type="NCBI Taxonomy" id="68886"/>
    <lineage>
        <taxon>Eukaryota</taxon>
        <taxon>Sar</taxon>
        <taxon>Alveolata</taxon>
        <taxon>Apicomplexa</taxon>
        <taxon>Aconoidasida</taxon>
        <taxon>Piroplasmida</taxon>
        <taxon>Theileriidae</taxon>
        <taxon>Theileria</taxon>
    </lineage>
</organism>
<evidence type="ECO:0000256" key="1">
    <source>
        <dbReference type="SAM" id="Phobius"/>
    </source>
</evidence>
<proteinExistence type="predicted"/>
<dbReference type="AlphaFoldDB" id="A0A976SKU2"/>
<protein>
    <submittedName>
        <fullName evidence="2">Uncharacterized protein</fullName>
    </submittedName>
</protein>
<feature type="transmembrane region" description="Helical" evidence="1">
    <location>
        <begin position="122"/>
        <end position="150"/>
    </location>
</feature>
<feature type="transmembrane region" description="Helical" evidence="1">
    <location>
        <begin position="191"/>
        <end position="214"/>
    </location>
</feature>
<keyword evidence="1" id="KW-0812">Transmembrane</keyword>
<keyword evidence="1" id="KW-0472">Membrane</keyword>
<dbReference type="Proteomes" id="UP000244803">
    <property type="component" value="Chromosome 3"/>
</dbReference>
<keyword evidence="1" id="KW-1133">Transmembrane helix</keyword>
<feature type="transmembrane region" description="Helical" evidence="1">
    <location>
        <begin position="410"/>
        <end position="430"/>
    </location>
</feature>
<gene>
    <name evidence="2" type="ORF">MACJ_003901</name>
</gene>
<feature type="transmembrane region" description="Helical" evidence="1">
    <location>
        <begin position="323"/>
        <end position="344"/>
    </location>
</feature>
<feature type="transmembrane region" description="Helical" evidence="1">
    <location>
        <begin position="162"/>
        <end position="179"/>
    </location>
</feature>
<dbReference type="EMBL" id="CP056066">
    <property type="protein sequence ID" value="UVC54359.1"/>
    <property type="molecule type" value="Genomic_DNA"/>
</dbReference>
<name>A0A976SKU2_THEOR</name>
<feature type="transmembrane region" description="Helical" evidence="1">
    <location>
        <begin position="67"/>
        <end position="85"/>
    </location>
</feature>
<evidence type="ECO:0000313" key="3">
    <source>
        <dbReference type="Proteomes" id="UP000244803"/>
    </source>
</evidence>
<reference evidence="2" key="1">
    <citation type="submission" date="2022-07" db="EMBL/GenBank/DDBJ databases">
        <title>Evaluation of T. orientalis genome assembly methods using nanopore sequencing and analysis of variation between genomes.</title>
        <authorList>
            <person name="Yam J."/>
            <person name="Micallef M.L."/>
            <person name="Liu M."/>
            <person name="Djordjevic S.P."/>
            <person name="Bogema D.R."/>
            <person name="Jenkins C."/>
        </authorList>
    </citation>
    <scope>NUCLEOTIDE SEQUENCE</scope>
    <source>
        <strain evidence="2">Fish Creek</strain>
    </source>
</reference>
<sequence length="461" mass="52778">MYLSSTHIRKLIQDKNPEGITDEERRKIDQQHRFVFFVIGMSVYPNQDISLLTQKVFRCENFINDCLLYHNILLTILSLIFSIFLKSLEFSNLVYSIWGALLCHISHILISIFGNGIQARNLFIVVFAVMGALRAVLVFSCPTVISKLFFITTFVLLNNSRSASSLILGFFQGVLNNIIGFKTVYQARLNLILCISFQALITLFGSVWITLLYFQHGDKVRSESSIPDKNVKDTITEKINNFRYIKYYFSRFALYHLGSVKYFFHPGFIPFLLECPIPTKLKGSVVYTLFEFLGRNSALALDETIYAKPGSYTDPILLALRDIPMFVLIFSVIILNSTILYSTFSGRQIFVTSGGYLYICMSISGLVYGYIITRGTTGAKAIIDYYRKKKGNTDQLPEDASKNVSEVLTMSYYCTLIIPYIFSKSVQYLLKRSRLSRQYILTTKFGNLSPEDVKNLYLQFK</sequence>
<evidence type="ECO:0000313" key="2">
    <source>
        <dbReference type="EMBL" id="UVC54359.1"/>
    </source>
</evidence>
<accession>A0A976SKU2</accession>
<feature type="transmembrane region" description="Helical" evidence="1">
    <location>
        <begin position="356"/>
        <end position="373"/>
    </location>
</feature>